<dbReference type="Proteomes" id="UP001221757">
    <property type="component" value="Unassembled WGS sequence"/>
</dbReference>
<gene>
    <name evidence="2" type="ORF">B0H17DRAFT_1135846</name>
</gene>
<feature type="compositionally biased region" description="Pro residues" evidence="1">
    <location>
        <begin position="344"/>
        <end position="360"/>
    </location>
</feature>
<sequence length="558" mass="61177">MIRHPGGEYDTDMSTIHQMAYCICIWPALARCMSSVHGDTRLIAVAVTYDIITTAARQRGLNTNSQNPATVYQTILKERWDALSGEAQAEWNERADTEAGDVSQTQEEFAPNIQLALRNLCQGRFLGDAEMVMFYAFRESDSGDLVAGTIHGHSKRNTLNFGGTNEELQLRYENAWSEFAENTIPPNNSTVGLAYFNSLNPSIPRSSSGYPMFPSINLNTVALDDIRALLYEYFDQCWAHRGLSENVMSIPWEDLALNPGKYYDTTGSYFSMALDNPQSLSTIQVLTLAQDILAHSGVDSPTPFRFLQPHGVVLIPSTPSAPPPRSPSPAVNLAPTSPLAPSTPVFPPKQPTPTPPPASTPPAVHAEKPKGNGKARKRPRDAHVDDEVDGSTHCVQGPAVYVEQAARKVGFIEGRIEWEQWAVCSHLAAGVASSAADGYVAAWRRLAISSLRPPRRSPKLHAGSARGPLNAVTAKKIRRPGPKDNELHAPPPLRKSSRTSQSKPAAHPSAAAPESKKKKFKWRGWAVVDSDGNEHVFIHHYAHDYESLLRSSFVVKPK</sequence>
<proteinExistence type="predicted"/>
<feature type="region of interest" description="Disordered" evidence="1">
    <location>
        <begin position="453"/>
        <end position="521"/>
    </location>
</feature>
<keyword evidence="3" id="KW-1185">Reference proteome</keyword>
<reference evidence="2" key="1">
    <citation type="submission" date="2023-03" db="EMBL/GenBank/DDBJ databases">
        <title>Massive genome expansion in bonnet fungi (Mycena s.s.) driven by repeated elements and novel gene families across ecological guilds.</title>
        <authorList>
            <consortium name="Lawrence Berkeley National Laboratory"/>
            <person name="Harder C.B."/>
            <person name="Miyauchi S."/>
            <person name="Viragh M."/>
            <person name="Kuo A."/>
            <person name="Thoen E."/>
            <person name="Andreopoulos B."/>
            <person name="Lu D."/>
            <person name="Skrede I."/>
            <person name="Drula E."/>
            <person name="Henrissat B."/>
            <person name="Morin E."/>
            <person name="Kohler A."/>
            <person name="Barry K."/>
            <person name="LaButti K."/>
            <person name="Morin E."/>
            <person name="Salamov A."/>
            <person name="Lipzen A."/>
            <person name="Mereny Z."/>
            <person name="Hegedus B."/>
            <person name="Baldrian P."/>
            <person name="Stursova M."/>
            <person name="Weitz H."/>
            <person name="Taylor A."/>
            <person name="Grigoriev I.V."/>
            <person name="Nagy L.G."/>
            <person name="Martin F."/>
            <person name="Kauserud H."/>
        </authorList>
    </citation>
    <scope>NUCLEOTIDE SEQUENCE</scope>
    <source>
        <strain evidence="2">CBHHK067</strain>
    </source>
</reference>
<accession>A0AAD7GCI2</accession>
<protein>
    <submittedName>
        <fullName evidence="2">Uncharacterized protein</fullName>
    </submittedName>
</protein>
<evidence type="ECO:0000313" key="2">
    <source>
        <dbReference type="EMBL" id="KAJ7688001.1"/>
    </source>
</evidence>
<comment type="caution">
    <text evidence="2">The sequence shown here is derived from an EMBL/GenBank/DDBJ whole genome shotgun (WGS) entry which is preliminary data.</text>
</comment>
<dbReference type="AlphaFoldDB" id="A0AAD7GCI2"/>
<evidence type="ECO:0000256" key="1">
    <source>
        <dbReference type="SAM" id="MobiDB-lite"/>
    </source>
</evidence>
<feature type="compositionally biased region" description="Basic residues" evidence="1">
    <location>
        <begin position="371"/>
        <end position="380"/>
    </location>
</feature>
<feature type="region of interest" description="Disordered" evidence="1">
    <location>
        <begin position="317"/>
        <end position="392"/>
    </location>
</feature>
<name>A0AAD7GCI2_MYCRO</name>
<evidence type="ECO:0000313" key="3">
    <source>
        <dbReference type="Proteomes" id="UP001221757"/>
    </source>
</evidence>
<dbReference type="EMBL" id="JARKIE010000082">
    <property type="protein sequence ID" value="KAJ7688001.1"/>
    <property type="molecule type" value="Genomic_DNA"/>
</dbReference>
<feature type="compositionally biased region" description="Low complexity" evidence="1">
    <location>
        <begin position="502"/>
        <end position="513"/>
    </location>
</feature>
<organism evidence="2 3">
    <name type="scientific">Mycena rosella</name>
    <name type="common">Pink bonnet</name>
    <name type="synonym">Agaricus rosellus</name>
    <dbReference type="NCBI Taxonomy" id="1033263"/>
    <lineage>
        <taxon>Eukaryota</taxon>
        <taxon>Fungi</taxon>
        <taxon>Dikarya</taxon>
        <taxon>Basidiomycota</taxon>
        <taxon>Agaricomycotina</taxon>
        <taxon>Agaricomycetes</taxon>
        <taxon>Agaricomycetidae</taxon>
        <taxon>Agaricales</taxon>
        <taxon>Marasmiineae</taxon>
        <taxon>Mycenaceae</taxon>
        <taxon>Mycena</taxon>
    </lineage>
</organism>